<name>A0A8X6JEW2_TRICU</name>
<organism evidence="1 2">
    <name type="scientific">Trichonephila clavata</name>
    <name type="common">Joro spider</name>
    <name type="synonym">Nephila clavata</name>
    <dbReference type="NCBI Taxonomy" id="2740835"/>
    <lineage>
        <taxon>Eukaryota</taxon>
        <taxon>Metazoa</taxon>
        <taxon>Ecdysozoa</taxon>
        <taxon>Arthropoda</taxon>
        <taxon>Chelicerata</taxon>
        <taxon>Arachnida</taxon>
        <taxon>Araneae</taxon>
        <taxon>Araneomorphae</taxon>
        <taxon>Entelegynae</taxon>
        <taxon>Araneoidea</taxon>
        <taxon>Nephilidae</taxon>
        <taxon>Trichonephila</taxon>
    </lineage>
</organism>
<sequence length="107" mass="11763">MRIIAPLLKMGLSGGAIYVVANQGVFSISQKETIEASKQISNSLSGLDSYLDKVEIPIGFSKQDFVDYWNTDPFCLSNLLRLKRVSIFSIQIKSLLPLSSSTFTPSS</sequence>
<proteinExistence type="predicted"/>
<evidence type="ECO:0008006" key="3">
    <source>
        <dbReference type="Google" id="ProtNLM"/>
    </source>
</evidence>
<keyword evidence="2" id="KW-1185">Reference proteome</keyword>
<dbReference type="OrthoDB" id="5948578at2759"/>
<dbReference type="AlphaFoldDB" id="A0A8X6JEW2"/>
<comment type="caution">
    <text evidence="1">The sequence shown here is derived from an EMBL/GenBank/DDBJ whole genome shotgun (WGS) entry which is preliminary data.</text>
</comment>
<evidence type="ECO:0000313" key="2">
    <source>
        <dbReference type="Proteomes" id="UP000887116"/>
    </source>
</evidence>
<dbReference type="EMBL" id="BMAO01008348">
    <property type="protein sequence ID" value="GFR22718.1"/>
    <property type="molecule type" value="Genomic_DNA"/>
</dbReference>
<feature type="non-terminal residue" evidence="1">
    <location>
        <position position="1"/>
    </location>
</feature>
<dbReference type="Proteomes" id="UP000887116">
    <property type="component" value="Unassembled WGS sequence"/>
</dbReference>
<evidence type="ECO:0000313" key="1">
    <source>
        <dbReference type="EMBL" id="GFR22718.1"/>
    </source>
</evidence>
<reference evidence="1" key="1">
    <citation type="submission" date="2020-07" db="EMBL/GenBank/DDBJ databases">
        <title>Multicomponent nature underlies the extraordinary mechanical properties of spider dragline silk.</title>
        <authorList>
            <person name="Kono N."/>
            <person name="Nakamura H."/>
            <person name="Mori M."/>
            <person name="Yoshida Y."/>
            <person name="Ohtoshi R."/>
            <person name="Malay A.D."/>
            <person name="Moran D.A.P."/>
            <person name="Tomita M."/>
            <person name="Numata K."/>
            <person name="Arakawa K."/>
        </authorList>
    </citation>
    <scope>NUCLEOTIDE SEQUENCE</scope>
</reference>
<protein>
    <recommendedName>
        <fullName evidence="3">MICOS complex subunit MIC13</fullName>
    </recommendedName>
</protein>
<accession>A0A8X6JEW2</accession>
<gene>
    <name evidence="1" type="ORF">TNCT_193981</name>
</gene>